<gene>
    <name evidence="6" type="ORF">CA7LBN_001421</name>
</gene>
<dbReference type="Proteomes" id="UP000825438">
    <property type="component" value="Chromosome I"/>
</dbReference>
<feature type="region of interest" description="Disordered" evidence="4">
    <location>
        <begin position="62"/>
        <end position="152"/>
    </location>
</feature>
<protein>
    <recommendedName>
        <fullName evidence="5">Zinc finger C3HC4 RING-type domain-containing protein</fullName>
    </recommendedName>
</protein>
<name>A0A8F2W0H7_CANAR</name>
<dbReference type="PANTHER" id="PTHR28042:SF1">
    <property type="entry name" value="E3 UBIQUITIN-PROTEIN LIGASE COMPLEX SLX5-SLX8 SUBUNIT SLX5"/>
    <property type="match status" value="1"/>
</dbReference>
<accession>A0A8F2W0H7</accession>
<dbReference type="GO" id="GO:0004842">
    <property type="term" value="F:ubiquitin-protein transferase activity"/>
    <property type="evidence" value="ECO:0007669"/>
    <property type="project" value="TreeGrafter"/>
</dbReference>
<dbReference type="GO" id="GO:0033768">
    <property type="term" value="C:SUMO-targeted ubiquitin ligase complex"/>
    <property type="evidence" value="ECO:0007669"/>
    <property type="project" value="TreeGrafter"/>
</dbReference>
<evidence type="ECO:0000256" key="4">
    <source>
        <dbReference type="SAM" id="MobiDB-lite"/>
    </source>
</evidence>
<dbReference type="EMBL" id="CP076749">
    <property type="protein sequence ID" value="QWW22675.1"/>
    <property type="molecule type" value="Genomic_DNA"/>
</dbReference>
<reference evidence="6" key="1">
    <citation type="submission" date="2021-06" db="EMBL/GenBank/DDBJ databases">
        <title>Candida auris outbreak in lebanese hospital.</title>
        <authorList>
            <person name="Finianos M."/>
        </authorList>
    </citation>
    <scope>NUCLEOTIDE SEQUENCE</scope>
    <source>
        <strain evidence="6">CA7LBN</strain>
    </source>
</reference>
<evidence type="ECO:0000256" key="2">
    <source>
        <dbReference type="ARBA" id="ARBA00022771"/>
    </source>
</evidence>
<dbReference type="InterPro" id="IPR018957">
    <property type="entry name" value="Znf_C3HC4_RING-type"/>
</dbReference>
<dbReference type="InterPro" id="IPR038886">
    <property type="entry name" value="E3_SLX5/Rfp1"/>
</dbReference>
<dbReference type="InterPro" id="IPR017907">
    <property type="entry name" value="Znf_RING_CS"/>
</dbReference>
<dbReference type="PANTHER" id="PTHR28042">
    <property type="entry name" value="E3 UBIQUITIN-PROTEIN LIGASE COMPLEX SLX5-SLX8 SUBUNIT SLX5"/>
    <property type="match status" value="1"/>
</dbReference>
<dbReference type="AlphaFoldDB" id="A0A8F2W0H7"/>
<feature type="compositionally biased region" description="Low complexity" evidence="4">
    <location>
        <begin position="104"/>
        <end position="142"/>
    </location>
</feature>
<keyword evidence="3" id="KW-0862">Zinc</keyword>
<feature type="domain" description="Zinc finger C3HC4 RING-type" evidence="5">
    <location>
        <begin position="304"/>
        <end position="329"/>
    </location>
</feature>
<evidence type="ECO:0000313" key="6">
    <source>
        <dbReference type="EMBL" id="QWW22675.1"/>
    </source>
</evidence>
<dbReference type="PROSITE" id="PS00518">
    <property type="entry name" value="ZF_RING_1"/>
    <property type="match status" value="1"/>
</dbReference>
<proteinExistence type="predicted"/>
<evidence type="ECO:0000256" key="1">
    <source>
        <dbReference type="ARBA" id="ARBA00022723"/>
    </source>
</evidence>
<sequence>MTEQDTKYRMARHPSSVIEVESDGEQAVESSSSERPRCDGVIEVLSDASQSDDELEIVSESAATFAEGNDDDIQITGHNRMQPPEFQYPGAPMELLPVTDQPDDTSSSSFSSPIPQPSQRRQFGAMRRTMRMRQQQQQQQQQRRPRQGTADRQSLSDLLELTRFSVPFSFFDLNQEQQRALYEYFHEQDSPNEISSAIMARLEREDESALDRKIENEKIFNRKVLQKKRKEAKEKDNMHTTSITPEENLLCELCGIQLGEGIPQTFKANPNLADNFEKYATEFEINAPWFCVRQISEVDRTLSKRVFAAKCGHVFCGRCIKNIGNRPPGRRTKKQDREVSIDNPLISAPRKCPAEGCSHQFLRRKRAFTELFL</sequence>
<keyword evidence="2" id="KW-0863">Zinc-finger</keyword>
<organism evidence="6">
    <name type="scientific">Candidozyma auris</name>
    <name type="common">Yeast</name>
    <name type="synonym">Candida auris</name>
    <dbReference type="NCBI Taxonomy" id="498019"/>
    <lineage>
        <taxon>Eukaryota</taxon>
        <taxon>Fungi</taxon>
        <taxon>Dikarya</taxon>
        <taxon>Ascomycota</taxon>
        <taxon>Saccharomycotina</taxon>
        <taxon>Pichiomycetes</taxon>
        <taxon>Metschnikowiaceae</taxon>
        <taxon>Candidozyma</taxon>
    </lineage>
</organism>
<dbReference type="GO" id="GO:0008270">
    <property type="term" value="F:zinc ion binding"/>
    <property type="evidence" value="ECO:0007669"/>
    <property type="project" value="UniProtKB-KW"/>
</dbReference>
<evidence type="ECO:0000259" key="5">
    <source>
        <dbReference type="Pfam" id="PF00097"/>
    </source>
</evidence>
<keyword evidence="1" id="KW-0479">Metal-binding</keyword>
<evidence type="ECO:0000256" key="3">
    <source>
        <dbReference type="ARBA" id="ARBA00022833"/>
    </source>
</evidence>
<dbReference type="Pfam" id="PF00097">
    <property type="entry name" value="zf-C3HC4"/>
    <property type="match status" value="1"/>
</dbReference>